<sequence>MTGQPTLNGAAFCVFDVVVARGLLLLGSHTLNSDIPSSKVVPAPLLPYRRLRVFRRIHITALHQAFTDKVGKDSARTAIALSGELQVIEQATAPTARLFNMCQFIHLNALCGHHRPIVLAGPFCQELKRQLLAIYGPVYDYYLPELAEPASIPFRMDPATCEPNATNTFVVWMWCGWECRNSYDATGAIEIQFGGGAWNAPVAAPVRALGEPGAVFGVERVGVGWRDQQGPAWRDIEGNGW</sequence>
<feature type="chain" id="PRO_5040210044" evidence="1">
    <location>
        <begin position="21"/>
        <end position="241"/>
    </location>
</feature>
<keyword evidence="1" id="KW-0732">Signal</keyword>
<evidence type="ECO:0000256" key="1">
    <source>
        <dbReference type="SAM" id="SignalP"/>
    </source>
</evidence>
<dbReference type="RefSeq" id="XP_045958837.1">
    <property type="nucleotide sequence ID" value="XM_046100077.1"/>
</dbReference>
<dbReference type="EMBL" id="JAGPXC010000004">
    <property type="protein sequence ID" value="KAH6654567.1"/>
    <property type="molecule type" value="Genomic_DNA"/>
</dbReference>
<reference evidence="2" key="1">
    <citation type="journal article" date="2021" name="Nat. Commun.">
        <title>Genetic determinants of endophytism in the Arabidopsis root mycobiome.</title>
        <authorList>
            <person name="Mesny F."/>
            <person name="Miyauchi S."/>
            <person name="Thiergart T."/>
            <person name="Pickel B."/>
            <person name="Atanasova L."/>
            <person name="Karlsson M."/>
            <person name="Huettel B."/>
            <person name="Barry K.W."/>
            <person name="Haridas S."/>
            <person name="Chen C."/>
            <person name="Bauer D."/>
            <person name="Andreopoulos W."/>
            <person name="Pangilinan J."/>
            <person name="LaButti K."/>
            <person name="Riley R."/>
            <person name="Lipzen A."/>
            <person name="Clum A."/>
            <person name="Drula E."/>
            <person name="Henrissat B."/>
            <person name="Kohler A."/>
            <person name="Grigoriev I.V."/>
            <person name="Martin F.M."/>
            <person name="Hacquard S."/>
        </authorList>
    </citation>
    <scope>NUCLEOTIDE SEQUENCE</scope>
    <source>
        <strain evidence="2">MPI-SDFR-AT-0073</strain>
    </source>
</reference>
<dbReference type="Proteomes" id="UP000758603">
    <property type="component" value="Unassembled WGS sequence"/>
</dbReference>
<keyword evidence="3" id="KW-1185">Reference proteome</keyword>
<evidence type="ECO:0000313" key="2">
    <source>
        <dbReference type="EMBL" id="KAH6654567.1"/>
    </source>
</evidence>
<accession>A0A9P8ULQ3</accession>
<feature type="signal peptide" evidence="1">
    <location>
        <begin position="1"/>
        <end position="20"/>
    </location>
</feature>
<dbReference type="OrthoDB" id="3443479at2759"/>
<proteinExistence type="predicted"/>
<organism evidence="2 3">
    <name type="scientific">Truncatella angustata</name>
    <dbReference type="NCBI Taxonomy" id="152316"/>
    <lineage>
        <taxon>Eukaryota</taxon>
        <taxon>Fungi</taxon>
        <taxon>Dikarya</taxon>
        <taxon>Ascomycota</taxon>
        <taxon>Pezizomycotina</taxon>
        <taxon>Sordariomycetes</taxon>
        <taxon>Xylariomycetidae</taxon>
        <taxon>Amphisphaeriales</taxon>
        <taxon>Sporocadaceae</taxon>
        <taxon>Truncatella</taxon>
    </lineage>
</organism>
<dbReference type="AlphaFoldDB" id="A0A9P8ULQ3"/>
<comment type="caution">
    <text evidence="2">The sequence shown here is derived from an EMBL/GenBank/DDBJ whole genome shotgun (WGS) entry which is preliminary data.</text>
</comment>
<name>A0A9P8ULQ3_9PEZI</name>
<dbReference type="GeneID" id="70128969"/>
<protein>
    <submittedName>
        <fullName evidence="2">Uncharacterized protein</fullName>
    </submittedName>
</protein>
<gene>
    <name evidence="2" type="ORF">BKA67DRAFT_535883</name>
</gene>
<evidence type="ECO:0000313" key="3">
    <source>
        <dbReference type="Proteomes" id="UP000758603"/>
    </source>
</evidence>